<dbReference type="Proteomes" id="UP000246351">
    <property type="component" value="Unassembled WGS sequence"/>
</dbReference>
<dbReference type="AlphaFoldDB" id="A0A317ZAY1"/>
<name>A0A317ZAY1_STAPS</name>
<accession>A0A317ZAY1</accession>
<proteinExistence type="predicted"/>
<dbReference type="EMBL" id="QEIV01000228">
    <property type="protein sequence ID" value="PWZ99392.1"/>
    <property type="molecule type" value="Genomic_DNA"/>
</dbReference>
<protein>
    <submittedName>
        <fullName evidence="1">Uncharacterized protein</fullName>
    </submittedName>
</protein>
<comment type="caution">
    <text evidence="1">The sequence shown here is derived from an EMBL/GenBank/DDBJ whole genome shotgun (WGS) entry which is preliminary data.</text>
</comment>
<evidence type="ECO:0000313" key="2">
    <source>
        <dbReference type="Proteomes" id="UP000246351"/>
    </source>
</evidence>
<evidence type="ECO:0000313" key="1">
    <source>
        <dbReference type="EMBL" id="PWZ99392.1"/>
    </source>
</evidence>
<feature type="non-terminal residue" evidence="1">
    <location>
        <position position="1"/>
    </location>
</feature>
<sequence>ISNRKSHKLKEDTMEQTTNYRIYVEENECNGYVIYANSMSEVYGLIKKVDRFTEIKISPSEKKGVK</sequence>
<organism evidence="1 2">
    <name type="scientific">Staphylococcus pseudintermedius</name>
    <dbReference type="NCBI Taxonomy" id="283734"/>
    <lineage>
        <taxon>Bacteria</taxon>
        <taxon>Bacillati</taxon>
        <taxon>Bacillota</taxon>
        <taxon>Bacilli</taxon>
        <taxon>Bacillales</taxon>
        <taxon>Staphylococcaceae</taxon>
        <taxon>Staphylococcus</taxon>
        <taxon>Staphylococcus intermedius group</taxon>
    </lineage>
</organism>
<reference evidence="1 2" key="1">
    <citation type="journal article" date="2018" name="Vet. Microbiol.">
        <title>Clonal diversity and geographic distribution of methicillin-resistant Staphylococcus pseudintermedius from Australian animals: Discovery of novel sequence types.</title>
        <authorList>
            <person name="Worthing K.A."/>
            <person name="Abraham S."/>
            <person name="Coombs G.W."/>
            <person name="Pang S."/>
            <person name="Saputra S."/>
            <person name="Jordan D."/>
            <person name="Trott D.J."/>
            <person name="Norris J.M."/>
        </authorList>
    </citation>
    <scope>NUCLEOTIDE SEQUENCE [LARGE SCALE GENOMIC DNA]</scope>
    <source>
        <strain evidence="1 2">ST71 3</strain>
    </source>
</reference>
<gene>
    <name evidence="1" type="ORF">DD924_02915</name>
</gene>